<gene>
    <name evidence="3" type="ORF">GCM10010094_75310</name>
</gene>
<proteinExistence type="predicted"/>
<accession>A0A917RDM7</accession>
<dbReference type="Proteomes" id="UP000637788">
    <property type="component" value="Unassembled WGS sequence"/>
</dbReference>
<comment type="caution">
    <text evidence="3">The sequence shown here is derived from an EMBL/GenBank/DDBJ whole genome shotgun (WGS) entry which is preliminary data.</text>
</comment>
<evidence type="ECO:0000313" key="3">
    <source>
        <dbReference type="EMBL" id="GGL03372.1"/>
    </source>
</evidence>
<name>A0A917RDM7_9ACTN</name>
<evidence type="ECO:0000256" key="1">
    <source>
        <dbReference type="ARBA" id="ARBA00022612"/>
    </source>
</evidence>
<sequence length="1693" mass="176772">MATYNLTVQLTAQANSLISGLRSAADAATDLGRRTRDLDRRLAALDASSRSTSRQIDLLGARAQATASRLGTLATRGGQTGNYLRRAGNDVGVLERSLRGAGQQATALTNLLAGGALVLGTGQLVEEGNRYQRQMNIFQAVTGATAGQMQRAAWMANQLGNDLTLPTTTAADAAEAMVELAKAGFRTDQAISATRASLQLASAAGVNAADSARYLGDIMDQFGLGADQAARASDILAATANNASGGIIDIYYAMRYAGPVAAGLGVSMEDAASAVGMLGKAGILGQTAGTALRGMMANLAAPTKEMRDGLHALGIEAWDAQGRFKGLRYVIAELSRAQHEMSQQDFTAAVKKSMGKPAMSGAIALAHQGTESFDALSQAVRESGAAAQITAARGQGLAGAMTLLQKQTRQTGLALYDAMAPGLEYVTRLMTRGLSGATPYLVAAIEYGRDLATLYGPELKANARSGLGELIDEAEQLLGPLQALGEHGLAAGLNLLINTARALGEVLGNAAEGAAPVASALGLLGDESSGVSNSLDILVTTANLAMSAVAGLSAVLVPVGEVVGTLVRAFGALPAPVQTAIAAMFLARRLTPVLGGLASTVSGRLTGAWRGFGAQMQVQQNLAARAGTSLTRYAAAFAVVESRIPVVGQMAAAFRSAQGPTTGFTGTLNGVTRAAGAGLLSAGRGLVAFMGGPWGAAMVGATVVLGLLASQQEKAARTAAEHQQRISSLTDALRESNGVIDETVRRQAAENVQTTKLAGNYGTLMDVLGKLGYSLSDVTDSYLGQGESIDDLAGKMRALADQEKDAFNRSSRGDKDREAILERAGAYASAAKALEDMSGDAATATRNAKDLEQAQKGSGSGASAYDRLKTAVGELADTTADADTRTRALKDALDLLSGGSISLQAAEARVNSAILDVNEALDHGIDKANGFAKALLNNNGTLNTTTRNGQQLYQSLTSLSDAAADASVSAYALAQQNGKSLPESLAAARTQMDKARTAAVRAAQGYGLTREQAEAVADSLGLMPSKVSLLLETEGMDSTLADLLAVQAEFDRLPKATTIRVDSLSEDAQKKLKDLGFTVKTVPGTREIKITAPTKGARGALKALIDELGEVPGSKNVSVAAKTQAAIKDLEEVQNRVRSTKGKTITMRAPTAEARKQLEQLGFKIKNTKGKRVTITVPTGTQKANVGALDQAIRSLRDRSVTITTHHVNVFETIRRGPSTTADLLRQQADRFSRHADGAVVDYFAAGGVRRENHVAQIAPAGSWRIWGEPETGGEAYIPLAQSKRARSRRIAEETVRRLGGGPIEWYASGGLSGWSYEVESGPELGSASSIRSSSMRTVKRRGKEVEVFDLRLFEKNLRKSASQAARWRRDLATVARRAGQDVADALEAMGEDGVELTRKMATGTTKYVRDMAKQLEKLAGTAKASLGDFTRQLTQAVKDQSTFEKNLARLAALGYGDLAAMLAEQGDEDAEDLASAAVKDKKKAKKANDAAKAAGKTLADEDLTDLLTVITAIKSSTTGIHKVADTTGLEEDRIIEVGNLGQSRIKSALGSRATKFIEDLAKANKGLAYASGGIWEPGIYSSPTALIKFAEASTGGEAFIPLAPTKRAAATAVLGDVVQRFGLQLASAEPTFAPVRTVDARPAGSVQVVVVREQQPLIGAMPVTVTSAQVTPQQIGAEVMRRLRNAQRGGRL</sequence>
<reference evidence="3" key="1">
    <citation type="journal article" date="2014" name="Int. J. Syst. Evol. Microbiol.">
        <title>Complete genome sequence of Corynebacterium casei LMG S-19264T (=DSM 44701T), isolated from a smear-ripened cheese.</title>
        <authorList>
            <consortium name="US DOE Joint Genome Institute (JGI-PGF)"/>
            <person name="Walter F."/>
            <person name="Albersmeier A."/>
            <person name="Kalinowski J."/>
            <person name="Ruckert C."/>
        </authorList>
    </citation>
    <scope>NUCLEOTIDE SEQUENCE</scope>
    <source>
        <strain evidence="3">JCM 3035</strain>
    </source>
</reference>
<dbReference type="Pfam" id="PF10145">
    <property type="entry name" value="PhageMin_Tail"/>
    <property type="match status" value="1"/>
</dbReference>
<evidence type="ECO:0000313" key="4">
    <source>
        <dbReference type="Proteomes" id="UP000637788"/>
    </source>
</evidence>
<feature type="domain" description="Phage tail tape measure protein" evidence="2">
    <location>
        <begin position="156"/>
        <end position="352"/>
    </location>
</feature>
<dbReference type="RefSeq" id="WP_189326235.1">
    <property type="nucleotide sequence ID" value="NZ_BMPQ01000029.1"/>
</dbReference>
<dbReference type="InterPro" id="IPR010090">
    <property type="entry name" value="Phage_tape_meas"/>
</dbReference>
<reference evidence="3" key="2">
    <citation type="submission" date="2020-09" db="EMBL/GenBank/DDBJ databases">
        <authorList>
            <person name="Sun Q."/>
            <person name="Ohkuma M."/>
        </authorList>
    </citation>
    <scope>NUCLEOTIDE SEQUENCE</scope>
    <source>
        <strain evidence="3">JCM 3035</strain>
    </source>
</reference>
<organism evidence="3 4">
    <name type="scientific">Streptomyces flaveus</name>
    <dbReference type="NCBI Taxonomy" id="66370"/>
    <lineage>
        <taxon>Bacteria</taxon>
        <taxon>Bacillati</taxon>
        <taxon>Actinomycetota</taxon>
        <taxon>Actinomycetes</taxon>
        <taxon>Kitasatosporales</taxon>
        <taxon>Streptomycetaceae</taxon>
        <taxon>Streptomyces</taxon>
        <taxon>Streptomyces aurantiacus group</taxon>
    </lineage>
</organism>
<keyword evidence="1" id="KW-1188">Viral release from host cell</keyword>
<evidence type="ECO:0000259" key="2">
    <source>
        <dbReference type="Pfam" id="PF10145"/>
    </source>
</evidence>
<dbReference type="EMBL" id="BMPQ01000029">
    <property type="protein sequence ID" value="GGL03372.1"/>
    <property type="molecule type" value="Genomic_DNA"/>
</dbReference>
<dbReference type="PANTHER" id="PTHR37813">
    <property type="entry name" value="FELS-2 PROPHAGE PROTEIN"/>
    <property type="match status" value="1"/>
</dbReference>
<dbReference type="NCBIfam" id="TIGR01760">
    <property type="entry name" value="tape_meas_TP901"/>
    <property type="match status" value="1"/>
</dbReference>
<dbReference type="PANTHER" id="PTHR37813:SF1">
    <property type="entry name" value="FELS-2 PROPHAGE PROTEIN"/>
    <property type="match status" value="1"/>
</dbReference>
<keyword evidence="4" id="KW-1185">Reference proteome</keyword>
<protein>
    <recommendedName>
        <fullName evidence="2">Phage tail tape measure protein domain-containing protein</fullName>
    </recommendedName>
</protein>